<evidence type="ECO:0000313" key="10">
    <source>
        <dbReference type="Proteomes" id="UP000019681"/>
    </source>
</evidence>
<dbReference type="SUPFAM" id="SSF103481">
    <property type="entry name" value="Multidrug resistance efflux transporter EmrE"/>
    <property type="match status" value="1"/>
</dbReference>
<keyword evidence="4 7" id="KW-0812">Transmembrane</keyword>
<reference evidence="9 10" key="1">
    <citation type="journal article" date="2014" name="Genome Announc.">
        <title>Draft Genome Sequence of Fervidicella metallireducens Strain AeBT, an Iron-Reducing Thermoanaerobe from the Great Artesian Basin.</title>
        <authorList>
            <person name="Patel B.K."/>
        </authorList>
    </citation>
    <scope>NUCLEOTIDE SEQUENCE [LARGE SCALE GENOMIC DNA]</scope>
    <source>
        <strain evidence="9 10">AeB</strain>
    </source>
</reference>
<comment type="similarity">
    <text evidence="2">Belongs to the EamA transporter family.</text>
</comment>
<dbReference type="Pfam" id="PF00892">
    <property type="entry name" value="EamA"/>
    <property type="match status" value="1"/>
</dbReference>
<protein>
    <recommendedName>
        <fullName evidence="8">EamA domain-containing protein</fullName>
    </recommendedName>
</protein>
<feature type="transmembrane region" description="Helical" evidence="7">
    <location>
        <begin position="17"/>
        <end position="34"/>
    </location>
</feature>
<evidence type="ECO:0000313" key="9">
    <source>
        <dbReference type="EMBL" id="EYE87625.1"/>
    </source>
</evidence>
<comment type="subcellular location">
    <subcellularLocation>
        <location evidence="1">Cell membrane</location>
        <topology evidence="1">Multi-pass membrane protein</topology>
    </subcellularLocation>
</comment>
<dbReference type="RefSeq" id="WP_035381123.1">
    <property type="nucleotide sequence ID" value="NZ_AZQP01000044.1"/>
</dbReference>
<proteinExistence type="inferred from homology"/>
<dbReference type="EMBL" id="AZQP01000044">
    <property type="protein sequence ID" value="EYE87625.1"/>
    <property type="molecule type" value="Genomic_DNA"/>
</dbReference>
<sequence length="187" mass="20562">MIISVIAFKEKLERKKLIAIILSFIGTFISAYSGNQSFSFVGIVLALSAGIFYASYVALIGHGQFKNIHPLVMTGYLIIGASLSFTIYGLLMGDFVLNIEYYAWINIFLLGLFSTTIAIMIFCAGAKIIGTSKAAIISTVEPMITYFFGFVFLGEKIKINMVIGGLIVISAIIILNLNNFLVENKWE</sequence>
<dbReference type="STRING" id="1403537.Q428_12185"/>
<dbReference type="GO" id="GO:0005886">
    <property type="term" value="C:plasma membrane"/>
    <property type="evidence" value="ECO:0007669"/>
    <property type="project" value="UniProtKB-SubCell"/>
</dbReference>
<dbReference type="OrthoDB" id="9808556at2"/>
<dbReference type="InterPro" id="IPR050638">
    <property type="entry name" value="AA-Vitamin_Transporters"/>
</dbReference>
<evidence type="ECO:0000256" key="1">
    <source>
        <dbReference type="ARBA" id="ARBA00004651"/>
    </source>
</evidence>
<evidence type="ECO:0000256" key="5">
    <source>
        <dbReference type="ARBA" id="ARBA00022989"/>
    </source>
</evidence>
<dbReference type="PANTHER" id="PTHR32322:SF18">
    <property type="entry name" value="S-ADENOSYLMETHIONINE_S-ADENOSYLHOMOCYSTEINE TRANSPORTER"/>
    <property type="match status" value="1"/>
</dbReference>
<comment type="caution">
    <text evidence="9">The sequence shown here is derived from an EMBL/GenBank/DDBJ whole genome shotgun (WGS) entry which is preliminary data.</text>
</comment>
<keyword evidence="5 7" id="KW-1133">Transmembrane helix</keyword>
<accession>A0A017RUR7</accession>
<feature type="transmembrane region" description="Helical" evidence="7">
    <location>
        <begin position="103"/>
        <end position="122"/>
    </location>
</feature>
<gene>
    <name evidence="9" type="ORF">Q428_12185</name>
</gene>
<feature type="transmembrane region" description="Helical" evidence="7">
    <location>
        <begin position="159"/>
        <end position="182"/>
    </location>
</feature>
<feature type="domain" description="EamA" evidence="8">
    <location>
        <begin position="42"/>
        <end position="176"/>
    </location>
</feature>
<dbReference type="PANTHER" id="PTHR32322">
    <property type="entry name" value="INNER MEMBRANE TRANSPORTER"/>
    <property type="match status" value="1"/>
</dbReference>
<name>A0A017RUR7_9CLOT</name>
<evidence type="ECO:0000256" key="6">
    <source>
        <dbReference type="ARBA" id="ARBA00023136"/>
    </source>
</evidence>
<evidence type="ECO:0000256" key="4">
    <source>
        <dbReference type="ARBA" id="ARBA00022692"/>
    </source>
</evidence>
<evidence type="ECO:0000256" key="3">
    <source>
        <dbReference type="ARBA" id="ARBA00022475"/>
    </source>
</evidence>
<feature type="transmembrane region" description="Helical" evidence="7">
    <location>
        <begin position="134"/>
        <end position="153"/>
    </location>
</feature>
<evidence type="ECO:0000256" key="2">
    <source>
        <dbReference type="ARBA" id="ARBA00007362"/>
    </source>
</evidence>
<dbReference type="Proteomes" id="UP000019681">
    <property type="component" value="Unassembled WGS sequence"/>
</dbReference>
<evidence type="ECO:0000256" key="7">
    <source>
        <dbReference type="SAM" id="Phobius"/>
    </source>
</evidence>
<keyword evidence="6 7" id="KW-0472">Membrane</keyword>
<feature type="transmembrane region" description="Helical" evidence="7">
    <location>
        <begin position="71"/>
        <end position="91"/>
    </location>
</feature>
<dbReference type="AlphaFoldDB" id="A0A017RUR7"/>
<organism evidence="9 10">
    <name type="scientific">Fervidicella metallireducens AeB</name>
    <dbReference type="NCBI Taxonomy" id="1403537"/>
    <lineage>
        <taxon>Bacteria</taxon>
        <taxon>Bacillati</taxon>
        <taxon>Bacillota</taxon>
        <taxon>Clostridia</taxon>
        <taxon>Eubacteriales</taxon>
        <taxon>Clostridiaceae</taxon>
        <taxon>Fervidicella</taxon>
    </lineage>
</organism>
<evidence type="ECO:0000259" key="8">
    <source>
        <dbReference type="Pfam" id="PF00892"/>
    </source>
</evidence>
<feature type="transmembrane region" description="Helical" evidence="7">
    <location>
        <begin position="40"/>
        <end position="59"/>
    </location>
</feature>
<keyword evidence="10" id="KW-1185">Reference proteome</keyword>
<dbReference type="InterPro" id="IPR037185">
    <property type="entry name" value="EmrE-like"/>
</dbReference>
<dbReference type="InterPro" id="IPR000620">
    <property type="entry name" value="EamA_dom"/>
</dbReference>
<keyword evidence="3" id="KW-1003">Cell membrane</keyword>